<sequence>MLNNMNCSTVAGHQVVSQSVILYHFFHSGLWGAGAYFQQSTGERWGPPWTGRQSIAGQHRDTQDKLSCTHSFTPKGNVETNQPNSHVFGLWEEAGVPGENPHKHGKNM</sequence>
<evidence type="ECO:0000313" key="2">
    <source>
        <dbReference type="Proteomes" id="UP001469553"/>
    </source>
</evidence>
<organism evidence="1 2">
    <name type="scientific">Ameca splendens</name>
    <dbReference type="NCBI Taxonomy" id="208324"/>
    <lineage>
        <taxon>Eukaryota</taxon>
        <taxon>Metazoa</taxon>
        <taxon>Chordata</taxon>
        <taxon>Craniata</taxon>
        <taxon>Vertebrata</taxon>
        <taxon>Euteleostomi</taxon>
        <taxon>Actinopterygii</taxon>
        <taxon>Neopterygii</taxon>
        <taxon>Teleostei</taxon>
        <taxon>Neoteleostei</taxon>
        <taxon>Acanthomorphata</taxon>
        <taxon>Ovalentaria</taxon>
        <taxon>Atherinomorphae</taxon>
        <taxon>Cyprinodontiformes</taxon>
        <taxon>Goodeidae</taxon>
        <taxon>Ameca</taxon>
    </lineage>
</organism>
<comment type="caution">
    <text evidence="1">The sequence shown here is derived from an EMBL/GenBank/DDBJ whole genome shotgun (WGS) entry which is preliminary data.</text>
</comment>
<dbReference type="EMBL" id="JAHRIP010000203">
    <property type="protein sequence ID" value="MEQ2278968.1"/>
    <property type="molecule type" value="Genomic_DNA"/>
</dbReference>
<reference evidence="1 2" key="1">
    <citation type="submission" date="2021-06" db="EMBL/GenBank/DDBJ databases">
        <authorList>
            <person name="Palmer J.M."/>
        </authorList>
    </citation>
    <scope>NUCLEOTIDE SEQUENCE [LARGE SCALE GENOMIC DNA]</scope>
    <source>
        <strain evidence="1 2">AS_MEX2019</strain>
        <tissue evidence="1">Muscle</tissue>
    </source>
</reference>
<protein>
    <submittedName>
        <fullName evidence="1">Uncharacterized protein</fullName>
    </submittedName>
</protein>
<proteinExistence type="predicted"/>
<keyword evidence="2" id="KW-1185">Reference proteome</keyword>
<gene>
    <name evidence="1" type="ORF">AMECASPLE_004702</name>
</gene>
<dbReference type="Proteomes" id="UP001469553">
    <property type="component" value="Unassembled WGS sequence"/>
</dbReference>
<name>A0ABV0XBY5_9TELE</name>
<evidence type="ECO:0000313" key="1">
    <source>
        <dbReference type="EMBL" id="MEQ2278968.1"/>
    </source>
</evidence>
<accession>A0ABV0XBY5</accession>